<dbReference type="SUPFAM" id="SSF47162">
    <property type="entry name" value="Apolipoprotein"/>
    <property type="match status" value="1"/>
</dbReference>
<reference evidence="3" key="1">
    <citation type="submission" date="2024-04" db="EMBL/GenBank/DDBJ databases">
        <title>Salinicola lusitanus LLJ914,a marine bacterium isolated from the Okinawa Trough.</title>
        <authorList>
            <person name="Li J."/>
        </authorList>
    </citation>
    <scope>NUCLEOTIDE SEQUENCE [LARGE SCALE GENOMIC DNA]</scope>
</reference>
<name>A0AAW0PLB3_9GOBI</name>
<evidence type="ECO:0000256" key="1">
    <source>
        <dbReference type="SAM" id="MobiDB-lite"/>
    </source>
</evidence>
<sequence length="128" mass="14779">MRSPQQVSALHKVLGDAILVSAHQHPRATLWVQMTLLLLPLQLFILRCAAADADDPQTQSKLLKRMEGVKSKFQKRMEGVKNKFQKRMEGVKSKFQKRMEGVKSKFQKRMKGVKNKLQKRMEGVKSKF</sequence>
<comment type="caution">
    <text evidence="2">The sequence shown here is derived from an EMBL/GenBank/DDBJ whole genome shotgun (WGS) entry which is preliminary data.</text>
</comment>
<feature type="compositionally biased region" description="Basic and acidic residues" evidence="1">
    <location>
        <begin position="119"/>
        <end position="128"/>
    </location>
</feature>
<dbReference type="AlphaFoldDB" id="A0AAW0PLB3"/>
<proteinExistence type="predicted"/>
<dbReference type="EMBL" id="JBBPFD010000005">
    <property type="protein sequence ID" value="KAK7926337.1"/>
    <property type="molecule type" value="Genomic_DNA"/>
</dbReference>
<dbReference type="Proteomes" id="UP001460270">
    <property type="component" value="Unassembled WGS sequence"/>
</dbReference>
<gene>
    <name evidence="2" type="ORF">WMY93_008647</name>
</gene>
<keyword evidence="3" id="KW-1185">Reference proteome</keyword>
<protein>
    <submittedName>
        <fullName evidence="2">Uncharacterized protein</fullName>
    </submittedName>
</protein>
<feature type="region of interest" description="Disordered" evidence="1">
    <location>
        <begin position="104"/>
        <end position="128"/>
    </location>
</feature>
<evidence type="ECO:0000313" key="2">
    <source>
        <dbReference type="EMBL" id="KAK7926337.1"/>
    </source>
</evidence>
<evidence type="ECO:0000313" key="3">
    <source>
        <dbReference type="Proteomes" id="UP001460270"/>
    </source>
</evidence>
<organism evidence="2 3">
    <name type="scientific">Mugilogobius chulae</name>
    <name type="common">yellowstripe goby</name>
    <dbReference type="NCBI Taxonomy" id="88201"/>
    <lineage>
        <taxon>Eukaryota</taxon>
        <taxon>Metazoa</taxon>
        <taxon>Chordata</taxon>
        <taxon>Craniata</taxon>
        <taxon>Vertebrata</taxon>
        <taxon>Euteleostomi</taxon>
        <taxon>Actinopterygii</taxon>
        <taxon>Neopterygii</taxon>
        <taxon>Teleostei</taxon>
        <taxon>Neoteleostei</taxon>
        <taxon>Acanthomorphata</taxon>
        <taxon>Gobiaria</taxon>
        <taxon>Gobiiformes</taxon>
        <taxon>Gobioidei</taxon>
        <taxon>Gobiidae</taxon>
        <taxon>Gobionellinae</taxon>
        <taxon>Mugilogobius</taxon>
    </lineage>
</organism>
<accession>A0AAW0PLB3</accession>
<dbReference type="Gene3D" id="1.20.120.20">
    <property type="entry name" value="Apolipoprotein"/>
    <property type="match status" value="1"/>
</dbReference>
<feature type="compositionally biased region" description="Basic residues" evidence="1">
    <location>
        <begin position="105"/>
        <end position="118"/>
    </location>
</feature>